<proteinExistence type="predicted"/>
<evidence type="ECO:0000313" key="2">
    <source>
        <dbReference type="EMBL" id="MBU3839266.1"/>
    </source>
</evidence>
<name>A0A948WYL3_9BACT</name>
<feature type="transmembrane region" description="Helical" evidence="1">
    <location>
        <begin position="81"/>
        <end position="99"/>
    </location>
</feature>
<dbReference type="AlphaFoldDB" id="A0A948WYL3"/>
<keyword evidence="1" id="KW-1133">Transmembrane helix</keyword>
<comment type="caution">
    <text evidence="2">The sequence shown here is derived from an EMBL/GenBank/DDBJ whole genome shotgun (WGS) entry which is preliminary data.</text>
</comment>
<feature type="transmembrane region" description="Helical" evidence="1">
    <location>
        <begin position="20"/>
        <end position="43"/>
    </location>
</feature>
<accession>A0A948WYL3</accession>
<keyword evidence="1" id="KW-0812">Transmembrane</keyword>
<feature type="transmembrane region" description="Helical" evidence="1">
    <location>
        <begin position="119"/>
        <end position="136"/>
    </location>
</feature>
<feature type="transmembrane region" description="Helical" evidence="1">
    <location>
        <begin position="49"/>
        <end position="69"/>
    </location>
</feature>
<evidence type="ECO:0000313" key="3">
    <source>
        <dbReference type="Proteomes" id="UP000783796"/>
    </source>
</evidence>
<reference evidence="2" key="2">
    <citation type="submission" date="2021-04" db="EMBL/GenBank/DDBJ databases">
        <authorList>
            <person name="Gilroy R."/>
        </authorList>
    </citation>
    <scope>NUCLEOTIDE SEQUENCE</scope>
    <source>
        <strain evidence="2">G4-2901</strain>
    </source>
</reference>
<protein>
    <submittedName>
        <fullName evidence="2">DUF2975 domain-containing protein</fullName>
    </submittedName>
</protein>
<reference evidence="2" key="1">
    <citation type="journal article" date="2021" name="PeerJ">
        <title>Extensive microbial diversity within the chicken gut microbiome revealed by metagenomics and culture.</title>
        <authorList>
            <person name="Gilroy R."/>
            <person name="Ravi A."/>
            <person name="Getino M."/>
            <person name="Pursley I."/>
            <person name="Horton D.L."/>
            <person name="Alikhan N.F."/>
            <person name="Baker D."/>
            <person name="Gharbi K."/>
            <person name="Hall N."/>
            <person name="Watson M."/>
            <person name="Adriaenssens E.M."/>
            <person name="Foster-Nyarko E."/>
            <person name="Jarju S."/>
            <person name="Secka A."/>
            <person name="Antonio M."/>
            <person name="Oren A."/>
            <person name="Chaudhuri R.R."/>
            <person name="La Ragione R."/>
            <person name="Hildebrand F."/>
            <person name="Pallen M.J."/>
        </authorList>
    </citation>
    <scope>NUCLEOTIDE SEQUENCE</scope>
    <source>
        <strain evidence="2">G4-2901</strain>
    </source>
</reference>
<organism evidence="2 3">
    <name type="scientific">Candidatus Phocaeicola faecigallinarum</name>
    <dbReference type="NCBI Taxonomy" id="2838732"/>
    <lineage>
        <taxon>Bacteria</taxon>
        <taxon>Pseudomonadati</taxon>
        <taxon>Bacteroidota</taxon>
        <taxon>Bacteroidia</taxon>
        <taxon>Bacteroidales</taxon>
        <taxon>Bacteroidaceae</taxon>
        <taxon>Phocaeicola</taxon>
    </lineage>
</organism>
<evidence type="ECO:0000256" key="1">
    <source>
        <dbReference type="SAM" id="Phobius"/>
    </source>
</evidence>
<dbReference type="Proteomes" id="UP000783796">
    <property type="component" value="Unassembled WGS sequence"/>
</dbReference>
<dbReference type="EMBL" id="JAHLFW010000110">
    <property type="protein sequence ID" value="MBU3839266.1"/>
    <property type="molecule type" value="Genomic_DNA"/>
</dbReference>
<keyword evidence="1" id="KW-0472">Membrane</keyword>
<gene>
    <name evidence="2" type="ORF">H9777_13360</name>
</gene>
<sequence length="150" mass="17098">MKTIWKILKQRYKDMGNLLFAVLVGMISVMMYFGPTIVRLLLAGTSERMLGGVYACNLLVILVFCFCIIRIDCRKLISNKTASILESIGSFTVLFMLIRNSFAKRAGDLGDEFLYSLDWFTIMLFGIMMAFIGKIVRRAVKIKEENDLTI</sequence>